<evidence type="ECO:0000313" key="2">
    <source>
        <dbReference type="Proteomes" id="UP000298652"/>
    </source>
</evidence>
<dbReference type="AlphaFoldDB" id="A0A4U6U708"/>
<organism evidence="1 2">
    <name type="scientific">Setaria viridis</name>
    <name type="common">Green bristlegrass</name>
    <name type="synonym">Setaria italica subsp. viridis</name>
    <dbReference type="NCBI Taxonomy" id="4556"/>
    <lineage>
        <taxon>Eukaryota</taxon>
        <taxon>Viridiplantae</taxon>
        <taxon>Streptophyta</taxon>
        <taxon>Embryophyta</taxon>
        <taxon>Tracheophyta</taxon>
        <taxon>Spermatophyta</taxon>
        <taxon>Magnoliopsida</taxon>
        <taxon>Liliopsida</taxon>
        <taxon>Poales</taxon>
        <taxon>Poaceae</taxon>
        <taxon>PACMAD clade</taxon>
        <taxon>Panicoideae</taxon>
        <taxon>Panicodae</taxon>
        <taxon>Paniceae</taxon>
        <taxon>Cenchrinae</taxon>
        <taxon>Setaria</taxon>
    </lineage>
</organism>
<accession>A0A4U6U708</accession>
<dbReference type="EMBL" id="CM016557">
    <property type="protein sequence ID" value="TKW09523.1"/>
    <property type="molecule type" value="Genomic_DNA"/>
</dbReference>
<proteinExistence type="predicted"/>
<dbReference type="Proteomes" id="UP000298652">
    <property type="component" value="Chromosome 6"/>
</dbReference>
<name>A0A4U6U708_SETVI</name>
<gene>
    <name evidence="1" type="ORF">SEVIR_6G107966v2</name>
</gene>
<dbReference type="Gramene" id="TKW09523">
    <property type="protein sequence ID" value="TKW09523"/>
    <property type="gene ID" value="SEVIR_6G107966v2"/>
</dbReference>
<evidence type="ECO:0000313" key="1">
    <source>
        <dbReference type="EMBL" id="TKW09523.1"/>
    </source>
</evidence>
<protein>
    <submittedName>
        <fullName evidence="1">Uncharacterized protein</fullName>
    </submittedName>
</protein>
<reference evidence="1" key="1">
    <citation type="submission" date="2019-03" db="EMBL/GenBank/DDBJ databases">
        <title>WGS assembly of Setaria viridis.</title>
        <authorList>
            <person name="Huang P."/>
            <person name="Jenkins J."/>
            <person name="Grimwood J."/>
            <person name="Barry K."/>
            <person name="Healey A."/>
            <person name="Mamidi S."/>
            <person name="Sreedasyam A."/>
            <person name="Shu S."/>
            <person name="Feldman M."/>
            <person name="Wu J."/>
            <person name="Yu Y."/>
            <person name="Chen C."/>
            <person name="Johnson J."/>
            <person name="Rokhsar D."/>
            <person name="Baxter I."/>
            <person name="Schmutz J."/>
            <person name="Brutnell T."/>
            <person name="Kellogg E."/>
        </authorList>
    </citation>
    <scope>NUCLEOTIDE SEQUENCE [LARGE SCALE GENOMIC DNA]</scope>
</reference>
<sequence length="68" mass="7447">MGAPLSDRSPLQASAVTVHAINCARDPCLTSKHMYGTRTNTLQATFEILLTTLDVIVTETIFKLKVEI</sequence>
<keyword evidence="2" id="KW-1185">Reference proteome</keyword>